<feature type="region of interest" description="Disordered" evidence="2">
    <location>
        <begin position="80"/>
        <end position="187"/>
    </location>
</feature>
<feature type="coiled-coil region" evidence="1">
    <location>
        <begin position="238"/>
        <end position="272"/>
    </location>
</feature>
<dbReference type="EMBL" id="VIGH01000004">
    <property type="protein sequence ID" value="TQF69048.1"/>
    <property type="molecule type" value="Genomic_DNA"/>
</dbReference>
<keyword evidence="4" id="KW-1185">Reference proteome</keyword>
<comment type="caution">
    <text evidence="3">The sequence shown here is derived from an EMBL/GenBank/DDBJ whole genome shotgun (WGS) entry which is preliminary data.</text>
</comment>
<evidence type="ECO:0000256" key="2">
    <source>
        <dbReference type="SAM" id="MobiDB-lite"/>
    </source>
</evidence>
<sequence>MPPRKRSGDHLTEQDLIDLSTALDAGKRATVYLIDATPSLGIPAGCSAKVVSIDGSTVLIRPKGVNDELPYEADELRLTRQPAKAAPARAAAKSAATSPATQRPSTVKDVEARAAASRASAAPKAATPKPGAPAPAAPKSVSTAKAPTATTLIAQPKAPVTAPSTEPAATTPAPAKRARRAKDPASVSVTLHAEAGNEWTVTVTHGERRPGKAAPVTADAVERAVAELGDTTAQQAVAAVLSAAREAAAQRVDELSRQLAEAKSALESLGADGA</sequence>
<evidence type="ECO:0000256" key="1">
    <source>
        <dbReference type="SAM" id="Coils"/>
    </source>
</evidence>
<feature type="compositionally biased region" description="Low complexity" evidence="2">
    <location>
        <begin position="113"/>
        <end position="129"/>
    </location>
</feature>
<dbReference type="Proteomes" id="UP000316256">
    <property type="component" value="Unassembled WGS sequence"/>
</dbReference>
<dbReference type="RefSeq" id="WP_142098442.1">
    <property type="nucleotide sequence ID" value="NZ_VIGH01000004.1"/>
</dbReference>
<evidence type="ECO:0000313" key="3">
    <source>
        <dbReference type="EMBL" id="TQF69048.1"/>
    </source>
</evidence>
<dbReference type="AlphaFoldDB" id="A0A541B9Y6"/>
<gene>
    <name evidence="3" type="ORF">FK531_09705</name>
</gene>
<feature type="compositionally biased region" description="Low complexity" evidence="2">
    <location>
        <begin position="137"/>
        <end position="147"/>
    </location>
</feature>
<name>A0A541B9Y6_9NOCA</name>
<organism evidence="3 4">
    <name type="scientific">Rhodococcus spelaei</name>
    <dbReference type="NCBI Taxonomy" id="2546320"/>
    <lineage>
        <taxon>Bacteria</taxon>
        <taxon>Bacillati</taxon>
        <taxon>Actinomycetota</taxon>
        <taxon>Actinomycetes</taxon>
        <taxon>Mycobacteriales</taxon>
        <taxon>Nocardiaceae</taxon>
        <taxon>Rhodococcus</taxon>
    </lineage>
</organism>
<protein>
    <submittedName>
        <fullName evidence="3">Translation initiation factor</fullName>
    </submittedName>
</protein>
<keyword evidence="3" id="KW-0396">Initiation factor</keyword>
<evidence type="ECO:0000313" key="4">
    <source>
        <dbReference type="Proteomes" id="UP000316256"/>
    </source>
</evidence>
<dbReference type="GO" id="GO:0003743">
    <property type="term" value="F:translation initiation factor activity"/>
    <property type="evidence" value="ECO:0007669"/>
    <property type="project" value="UniProtKB-KW"/>
</dbReference>
<keyword evidence="1" id="KW-0175">Coiled coil</keyword>
<proteinExistence type="predicted"/>
<dbReference type="OrthoDB" id="4373871at2"/>
<reference evidence="3 4" key="1">
    <citation type="submission" date="2019-06" db="EMBL/GenBank/DDBJ databases">
        <title>Rhodococcus spaelei sp. nov., isolated from a cave.</title>
        <authorList>
            <person name="Lee S.D."/>
        </authorList>
    </citation>
    <scope>NUCLEOTIDE SEQUENCE [LARGE SCALE GENOMIC DNA]</scope>
    <source>
        <strain evidence="3 4">C9-5</strain>
    </source>
</reference>
<feature type="compositionally biased region" description="Low complexity" evidence="2">
    <location>
        <begin position="80"/>
        <end position="102"/>
    </location>
</feature>
<keyword evidence="3" id="KW-0648">Protein biosynthesis</keyword>
<accession>A0A541B9Y6</accession>
<feature type="compositionally biased region" description="Low complexity" evidence="2">
    <location>
        <begin position="158"/>
        <end position="175"/>
    </location>
</feature>